<evidence type="ECO:0000313" key="2">
    <source>
        <dbReference type="EMBL" id="KFB66805.1"/>
    </source>
</evidence>
<sequence>MRLARLARMITFPSPPLIDDFAASKRQRGTYEGMMNRNDRKEMDEQPSVDGDPWKADAFLLPFLKTPYARRTR</sequence>
<evidence type="ECO:0000313" key="3">
    <source>
        <dbReference type="Proteomes" id="UP000019812"/>
    </source>
</evidence>
<organism evidence="2 3">
    <name type="scientific">Candidatus Accumulibacter vicinus</name>
    <dbReference type="NCBI Taxonomy" id="2954382"/>
    <lineage>
        <taxon>Bacteria</taxon>
        <taxon>Pseudomonadati</taxon>
        <taxon>Pseudomonadota</taxon>
        <taxon>Betaproteobacteria</taxon>
        <taxon>Candidatus Accumulibacter</taxon>
    </lineage>
</organism>
<comment type="caution">
    <text evidence="2">The sequence shown here is derived from an EMBL/GenBank/DDBJ whole genome shotgun (WGS) entry which is preliminary data.</text>
</comment>
<evidence type="ECO:0000256" key="1">
    <source>
        <dbReference type="SAM" id="MobiDB-lite"/>
    </source>
</evidence>
<gene>
    <name evidence="2" type="ORF">CAPSK01_003743</name>
</gene>
<dbReference type="AlphaFoldDB" id="A0A084XWG1"/>
<dbReference type="RefSeq" id="WP_273703860.1">
    <property type="nucleotide sequence ID" value="NZ_JDSS02000037.1"/>
</dbReference>
<proteinExistence type="predicted"/>
<reference evidence="2 3" key="1">
    <citation type="submission" date="2014-07" db="EMBL/GenBank/DDBJ databases">
        <title>Expanding our view of genomic diversity in Candidatus Accumulibacter clades.</title>
        <authorList>
            <person name="Skennerton C.T."/>
            <person name="Barr J.J."/>
            <person name="Slater F.R."/>
            <person name="Bond P.L."/>
            <person name="Tyson G.W."/>
        </authorList>
    </citation>
    <scope>NUCLEOTIDE SEQUENCE [LARGE SCALE GENOMIC DNA]</scope>
    <source>
        <strain evidence="3">SK-01</strain>
    </source>
</reference>
<accession>A0A084XWG1</accession>
<dbReference type="EMBL" id="JDSS02000037">
    <property type="protein sequence ID" value="KFB66805.1"/>
    <property type="molecule type" value="Genomic_DNA"/>
</dbReference>
<dbReference type="STRING" id="1457154.CAPSK01_003743"/>
<dbReference type="Proteomes" id="UP000019812">
    <property type="component" value="Unassembled WGS sequence"/>
</dbReference>
<protein>
    <submittedName>
        <fullName evidence="2">Uncharacterized protein</fullName>
    </submittedName>
</protein>
<feature type="region of interest" description="Disordered" evidence="1">
    <location>
        <begin position="29"/>
        <end position="51"/>
    </location>
</feature>
<name>A0A084XWG1_9PROT</name>